<gene>
    <name evidence="3" type="ORF">Mal4_29970</name>
</gene>
<keyword evidence="4" id="KW-1185">Reference proteome</keyword>
<dbReference type="EMBL" id="CP036275">
    <property type="protein sequence ID" value="QDU38667.1"/>
    <property type="molecule type" value="Genomic_DNA"/>
</dbReference>
<proteinExistence type="predicted"/>
<reference evidence="3 4" key="1">
    <citation type="submission" date="2019-02" db="EMBL/GenBank/DDBJ databases">
        <title>Deep-cultivation of Planctomycetes and their phenomic and genomic characterization uncovers novel biology.</title>
        <authorList>
            <person name="Wiegand S."/>
            <person name="Jogler M."/>
            <person name="Boedeker C."/>
            <person name="Pinto D."/>
            <person name="Vollmers J."/>
            <person name="Rivas-Marin E."/>
            <person name="Kohn T."/>
            <person name="Peeters S.H."/>
            <person name="Heuer A."/>
            <person name="Rast P."/>
            <person name="Oberbeckmann S."/>
            <person name="Bunk B."/>
            <person name="Jeske O."/>
            <person name="Meyerdierks A."/>
            <person name="Storesund J.E."/>
            <person name="Kallscheuer N."/>
            <person name="Luecker S."/>
            <person name="Lage O.M."/>
            <person name="Pohl T."/>
            <person name="Merkel B.J."/>
            <person name="Hornburger P."/>
            <person name="Mueller R.-W."/>
            <person name="Bruemmer F."/>
            <person name="Labrenz M."/>
            <person name="Spormann A.M."/>
            <person name="Op den Camp H."/>
            <person name="Overmann J."/>
            <person name="Amann R."/>
            <person name="Jetten M.S.M."/>
            <person name="Mascher T."/>
            <person name="Medema M.H."/>
            <person name="Devos D.P."/>
            <person name="Kaster A.-K."/>
            <person name="Ovreas L."/>
            <person name="Rohde M."/>
            <person name="Galperin M.Y."/>
            <person name="Jogler C."/>
        </authorList>
    </citation>
    <scope>NUCLEOTIDE SEQUENCE [LARGE SCALE GENOMIC DNA]</scope>
    <source>
        <strain evidence="3 4">Mal4</strain>
    </source>
</reference>
<accession>A0A517Z862</accession>
<evidence type="ECO:0000313" key="4">
    <source>
        <dbReference type="Proteomes" id="UP000320496"/>
    </source>
</evidence>
<dbReference type="GO" id="GO:0016853">
    <property type="term" value="F:isomerase activity"/>
    <property type="evidence" value="ECO:0007669"/>
    <property type="project" value="UniProtKB-KW"/>
</dbReference>
<keyword evidence="1 3" id="KW-0413">Isomerase</keyword>
<dbReference type="EC" id="5.3.1.-" evidence="3"/>
<dbReference type="PANTHER" id="PTHR43489">
    <property type="entry name" value="ISOMERASE"/>
    <property type="match status" value="1"/>
</dbReference>
<dbReference type="RefSeq" id="WP_145369927.1">
    <property type="nucleotide sequence ID" value="NZ_CP036275.1"/>
</dbReference>
<dbReference type="SUPFAM" id="SSF51658">
    <property type="entry name" value="Xylose isomerase-like"/>
    <property type="match status" value="1"/>
</dbReference>
<dbReference type="PANTHER" id="PTHR43489:SF7">
    <property type="entry name" value="3-DEHYDRO-D-GULOSIDE 4-EPIMERASE-RELATED"/>
    <property type="match status" value="1"/>
</dbReference>
<feature type="domain" description="Xylose isomerase-like TIM barrel" evidence="2">
    <location>
        <begin position="29"/>
        <end position="267"/>
    </location>
</feature>
<dbReference type="Proteomes" id="UP000320496">
    <property type="component" value="Chromosome"/>
</dbReference>
<dbReference type="Gene3D" id="3.20.20.150">
    <property type="entry name" value="Divalent-metal-dependent TIM barrel enzymes"/>
    <property type="match status" value="1"/>
</dbReference>
<evidence type="ECO:0000259" key="2">
    <source>
        <dbReference type="Pfam" id="PF01261"/>
    </source>
</evidence>
<protein>
    <submittedName>
        <fullName evidence="3">D-tagatose 3-epimerase</fullName>
        <ecNumber evidence="3">5.3.1.-</ecNumber>
    </submittedName>
</protein>
<dbReference type="InterPro" id="IPR013022">
    <property type="entry name" value="Xyl_isomerase-like_TIM-brl"/>
</dbReference>
<evidence type="ECO:0000256" key="1">
    <source>
        <dbReference type="ARBA" id="ARBA00023235"/>
    </source>
</evidence>
<organism evidence="3 4">
    <name type="scientific">Maioricimonas rarisocia</name>
    <dbReference type="NCBI Taxonomy" id="2528026"/>
    <lineage>
        <taxon>Bacteria</taxon>
        <taxon>Pseudomonadati</taxon>
        <taxon>Planctomycetota</taxon>
        <taxon>Planctomycetia</taxon>
        <taxon>Planctomycetales</taxon>
        <taxon>Planctomycetaceae</taxon>
        <taxon>Maioricimonas</taxon>
    </lineage>
</organism>
<sequence>MIPSAVTISLVEAARGGPFVYWDDLEAAIREAKELGFDAVELFAPGPDAVDVEQVKGLLTETGLKMAAVGTGAGMVLHRLSLTAVSEDQRTKAKDFVRSMIDFGAAFDAPAIIGSMQGRWGDGLERDAALGFLGNALVELGEHAKQYNVPLIYEPLNRYETNLCNTMAQGVALLESRNITNVVLLADLFHMNIEEVGIADGLRDGGQHIGHVHFVDSNRRPAGCGHMDYAPIVAALKEIGYDGYASAEAFPWPDPSAAARQTIESYRKYFGAM</sequence>
<dbReference type="AlphaFoldDB" id="A0A517Z862"/>
<dbReference type="KEGG" id="mri:Mal4_29970"/>
<dbReference type="InterPro" id="IPR050417">
    <property type="entry name" value="Sugar_Epim/Isomerase"/>
</dbReference>
<dbReference type="Pfam" id="PF01261">
    <property type="entry name" value="AP_endonuc_2"/>
    <property type="match status" value="1"/>
</dbReference>
<dbReference type="OrthoDB" id="9814946at2"/>
<name>A0A517Z862_9PLAN</name>
<dbReference type="InterPro" id="IPR036237">
    <property type="entry name" value="Xyl_isomerase-like_sf"/>
</dbReference>
<evidence type="ECO:0000313" key="3">
    <source>
        <dbReference type="EMBL" id="QDU38667.1"/>
    </source>
</evidence>